<keyword evidence="2" id="KW-1185">Reference proteome</keyword>
<sequence length="224" mass="24310">MRQFTQPIRTCRASRAVAARSSGSATTATCCPAYAFRRDFTGSRLDTGTPSKASSANGGPPPWFGSCLAGKWPRPRISRPFRSSSLSIRDPGCKFPAARDGSLKSFSLQCQGSDDDFFLRSPSLCGRRDVRLRWRKAGCGTLRQAGHAGLLDSTSAPAGSAARRFMAVVHAASRTCLRRSHHGARQALTLDARALTDTSVLGLRITEADKKHHRQPEQRTAYCV</sequence>
<evidence type="ECO:0000313" key="1">
    <source>
        <dbReference type="EMBL" id="CAB0030483.1"/>
    </source>
</evidence>
<dbReference type="EMBL" id="CADCXV010000490">
    <property type="protein sequence ID" value="CAB0030483.1"/>
    <property type="molecule type" value="Genomic_DNA"/>
</dbReference>
<reference evidence="1 2" key="1">
    <citation type="submission" date="2020-02" db="EMBL/GenBank/DDBJ databases">
        <authorList>
            <person name="Ferguson B K."/>
        </authorList>
    </citation>
    <scope>NUCLEOTIDE SEQUENCE [LARGE SCALE GENOMIC DNA]</scope>
</reference>
<proteinExistence type="predicted"/>
<organism evidence="1 2">
    <name type="scientific">Trichogramma brassicae</name>
    <dbReference type="NCBI Taxonomy" id="86971"/>
    <lineage>
        <taxon>Eukaryota</taxon>
        <taxon>Metazoa</taxon>
        <taxon>Ecdysozoa</taxon>
        <taxon>Arthropoda</taxon>
        <taxon>Hexapoda</taxon>
        <taxon>Insecta</taxon>
        <taxon>Pterygota</taxon>
        <taxon>Neoptera</taxon>
        <taxon>Endopterygota</taxon>
        <taxon>Hymenoptera</taxon>
        <taxon>Apocrita</taxon>
        <taxon>Proctotrupomorpha</taxon>
        <taxon>Chalcidoidea</taxon>
        <taxon>Trichogrammatidae</taxon>
        <taxon>Trichogramma</taxon>
    </lineage>
</organism>
<dbReference type="Proteomes" id="UP000479190">
    <property type="component" value="Unassembled WGS sequence"/>
</dbReference>
<protein>
    <submittedName>
        <fullName evidence="1">Uncharacterized protein</fullName>
    </submittedName>
</protein>
<gene>
    <name evidence="1" type="ORF">TBRA_LOCUS2482</name>
</gene>
<accession>A0A6H5I1S2</accession>
<dbReference type="AlphaFoldDB" id="A0A6H5I1S2"/>
<evidence type="ECO:0000313" key="2">
    <source>
        <dbReference type="Proteomes" id="UP000479190"/>
    </source>
</evidence>
<name>A0A6H5I1S2_9HYME</name>